<dbReference type="Gene3D" id="3.40.190.290">
    <property type="match status" value="1"/>
</dbReference>
<keyword evidence="2" id="KW-0805">Transcription regulation</keyword>
<dbReference type="PANTHER" id="PTHR30537:SF17">
    <property type="entry name" value="LYSR-FAMILY REGULATORY PROTEIN"/>
    <property type="match status" value="1"/>
</dbReference>
<evidence type="ECO:0000313" key="7">
    <source>
        <dbReference type="Proteomes" id="UP000610594"/>
    </source>
</evidence>
<dbReference type="InterPro" id="IPR005119">
    <property type="entry name" value="LysR_subst-bd"/>
</dbReference>
<comment type="similarity">
    <text evidence="1">Belongs to the LysR transcriptional regulatory family.</text>
</comment>
<dbReference type="Pfam" id="PF03466">
    <property type="entry name" value="LysR_substrate"/>
    <property type="match status" value="1"/>
</dbReference>
<dbReference type="InterPro" id="IPR000847">
    <property type="entry name" value="LysR_HTH_N"/>
</dbReference>
<dbReference type="Pfam" id="PF00126">
    <property type="entry name" value="HTH_1"/>
    <property type="match status" value="1"/>
</dbReference>
<dbReference type="PANTHER" id="PTHR30537">
    <property type="entry name" value="HTH-TYPE TRANSCRIPTIONAL REGULATOR"/>
    <property type="match status" value="1"/>
</dbReference>
<dbReference type="EMBL" id="WHJF01000042">
    <property type="protein sequence ID" value="NHZ63979.1"/>
    <property type="molecule type" value="Genomic_DNA"/>
</dbReference>
<dbReference type="Proteomes" id="UP000610594">
    <property type="component" value="Unassembled WGS sequence"/>
</dbReference>
<gene>
    <name evidence="6" type="ORF">F1735_16985</name>
</gene>
<dbReference type="Gene3D" id="1.10.10.10">
    <property type="entry name" value="Winged helix-like DNA-binding domain superfamily/Winged helix DNA-binding domain"/>
    <property type="match status" value="1"/>
</dbReference>
<evidence type="ECO:0000256" key="1">
    <source>
        <dbReference type="ARBA" id="ARBA00009437"/>
    </source>
</evidence>
<protein>
    <submittedName>
        <fullName evidence="6">LysR family transcriptional regulator</fullName>
    </submittedName>
</protein>
<dbReference type="InterPro" id="IPR036390">
    <property type="entry name" value="WH_DNA-bd_sf"/>
</dbReference>
<dbReference type="InterPro" id="IPR058163">
    <property type="entry name" value="LysR-type_TF_proteobact-type"/>
</dbReference>
<dbReference type="PROSITE" id="PS50931">
    <property type="entry name" value="HTH_LYSR"/>
    <property type="match status" value="1"/>
</dbReference>
<keyword evidence="4" id="KW-0804">Transcription</keyword>
<dbReference type="InterPro" id="IPR036388">
    <property type="entry name" value="WH-like_DNA-bd_sf"/>
</dbReference>
<dbReference type="SUPFAM" id="SSF53850">
    <property type="entry name" value="Periplasmic binding protein-like II"/>
    <property type="match status" value="1"/>
</dbReference>
<proteinExistence type="inferred from homology"/>
<keyword evidence="3" id="KW-0238">DNA-binding</keyword>
<evidence type="ECO:0000256" key="3">
    <source>
        <dbReference type="ARBA" id="ARBA00023125"/>
    </source>
</evidence>
<name>A0ABX0MXK0_9BURK</name>
<evidence type="ECO:0000256" key="2">
    <source>
        <dbReference type="ARBA" id="ARBA00023015"/>
    </source>
</evidence>
<keyword evidence="7" id="KW-1185">Reference proteome</keyword>
<dbReference type="RefSeq" id="WP_167238034.1">
    <property type="nucleotide sequence ID" value="NZ_WHJF01000042.1"/>
</dbReference>
<reference evidence="6 7" key="1">
    <citation type="submission" date="2019-10" db="EMBL/GenBank/DDBJ databases">
        <title>Taxonomy of Antarctic Massilia spp.: description of Massilia rubra sp. nov., Massilia aquatica sp. nov., Massilia mucilaginosa sp. nov., Massilia frigida sp. nov. isolated from streams, lakes and regoliths.</title>
        <authorList>
            <person name="Holochova P."/>
            <person name="Sedlacek I."/>
            <person name="Kralova S."/>
            <person name="Maslanova I."/>
            <person name="Busse H.-J."/>
            <person name="Stankova E."/>
            <person name="Vrbovska V."/>
            <person name="Kovarovic V."/>
            <person name="Bartak M."/>
            <person name="Svec P."/>
            <person name="Pantucek R."/>
        </authorList>
    </citation>
    <scope>NUCLEOTIDE SEQUENCE [LARGE SCALE GENOMIC DNA]</scope>
    <source>
        <strain evidence="6 7">CCM 8694</strain>
    </source>
</reference>
<sequence length="312" mass="34384">MDKLSAMLTFTAVAEAGSFTKAADALGLPKTTVSQRISGLERYLEVRLLHRTTRALTLTDDGQAYFERCQVILQEIDDVEDALRSSTATPRGRVRIECLASVARWVIAPKLHEFKRLYPELSVRLGSNDRISHLLEDGIDVAIRGGRLDDSTLIARPVCEVQFGLYAAPAYIRAAGKPAHPLDLTAHQLLSWFGGQRNAFAWRLGTAAESCELRAGDGLRFDDPDVAIAACIAGSGICPGSPFAVESAVRSGLLIPILPQWAFPARPIHLIYPSKKQLSMNVRVFVEWALELIRLDPNIRMTPWDLARSLQV</sequence>
<feature type="domain" description="HTH lysR-type" evidence="5">
    <location>
        <begin position="1"/>
        <end position="59"/>
    </location>
</feature>
<dbReference type="SUPFAM" id="SSF46785">
    <property type="entry name" value="Winged helix' DNA-binding domain"/>
    <property type="match status" value="1"/>
</dbReference>
<comment type="caution">
    <text evidence="6">The sequence shown here is derived from an EMBL/GenBank/DDBJ whole genome shotgun (WGS) entry which is preliminary data.</text>
</comment>
<evidence type="ECO:0000256" key="4">
    <source>
        <dbReference type="ARBA" id="ARBA00023163"/>
    </source>
</evidence>
<evidence type="ECO:0000313" key="6">
    <source>
        <dbReference type="EMBL" id="NHZ63979.1"/>
    </source>
</evidence>
<organism evidence="6 7">
    <name type="scientific">Massilia genomosp. 1</name>
    <dbReference type="NCBI Taxonomy" id="2609280"/>
    <lineage>
        <taxon>Bacteria</taxon>
        <taxon>Pseudomonadati</taxon>
        <taxon>Pseudomonadota</taxon>
        <taxon>Betaproteobacteria</taxon>
        <taxon>Burkholderiales</taxon>
        <taxon>Oxalobacteraceae</taxon>
        <taxon>Telluria group</taxon>
        <taxon>Massilia</taxon>
    </lineage>
</organism>
<evidence type="ECO:0000259" key="5">
    <source>
        <dbReference type="PROSITE" id="PS50931"/>
    </source>
</evidence>
<accession>A0ABX0MXK0</accession>